<sequence>MYNKIGKRIADILFAVILLIITSPIFVITAIAIKVNSRGPIIFRQQRAGINAQPFELYKFRSMRVETPEVASNDLNGMDYNTTVGKFIRKLSIDELPQLFNVLKGDMSVIGPRPVILKEAHLIELRHQKGADTVRPGITGLAQINGRDDMDDITKSNWDETYVNNLRMGLDVGIFIKTIISVIKRDGIVEEKIKG</sequence>
<feature type="domain" description="Bacterial sugar transferase" evidence="3">
    <location>
        <begin position="7"/>
        <end position="184"/>
    </location>
</feature>
<dbReference type="Pfam" id="PF02397">
    <property type="entry name" value="Bac_transf"/>
    <property type="match status" value="1"/>
</dbReference>
<evidence type="ECO:0000259" key="3">
    <source>
        <dbReference type="Pfam" id="PF02397"/>
    </source>
</evidence>
<keyword evidence="2" id="KW-0812">Transmembrane</keyword>
<dbReference type="PANTHER" id="PTHR30576:SF10">
    <property type="entry name" value="SLL5057 PROTEIN"/>
    <property type="match status" value="1"/>
</dbReference>
<dbReference type="EMBL" id="CAKKNT010000025">
    <property type="protein sequence ID" value="CAH0419128.1"/>
    <property type="molecule type" value="Genomic_DNA"/>
</dbReference>
<dbReference type="EC" id="2.7.8.36" evidence="4"/>
<dbReference type="InterPro" id="IPR003362">
    <property type="entry name" value="Bact_transf"/>
</dbReference>
<name>A0ABM8ZC33_9LACO</name>
<gene>
    <name evidence="4" type="primary">pglC_1</name>
    <name evidence="4" type="ORF">WGH24286_01575</name>
</gene>
<evidence type="ECO:0000256" key="1">
    <source>
        <dbReference type="ARBA" id="ARBA00006464"/>
    </source>
</evidence>
<dbReference type="GO" id="GO:0102334">
    <property type="term" value="F:N,N'-diacetylbacilliosaminyl-1-phosphate transferase activity"/>
    <property type="evidence" value="ECO:0007669"/>
    <property type="project" value="UniProtKB-EC"/>
</dbReference>
<evidence type="ECO:0000256" key="2">
    <source>
        <dbReference type="SAM" id="Phobius"/>
    </source>
</evidence>
<proteinExistence type="inferred from homology"/>
<comment type="caution">
    <text evidence="4">The sequence shown here is derived from an EMBL/GenBank/DDBJ whole genome shotgun (WGS) entry which is preliminary data.</text>
</comment>
<dbReference type="PANTHER" id="PTHR30576">
    <property type="entry name" value="COLANIC BIOSYNTHESIS UDP-GLUCOSE LIPID CARRIER TRANSFERASE"/>
    <property type="match status" value="1"/>
</dbReference>
<keyword evidence="2" id="KW-1133">Transmembrane helix</keyword>
<keyword evidence="5" id="KW-1185">Reference proteome</keyword>
<dbReference type="RefSeq" id="WP_230099176.1">
    <property type="nucleotide sequence ID" value="NZ_CAKKNT010000025.1"/>
</dbReference>
<feature type="transmembrane region" description="Helical" evidence="2">
    <location>
        <begin position="12"/>
        <end position="33"/>
    </location>
</feature>
<comment type="similarity">
    <text evidence="1">Belongs to the bacterial sugar transferase family.</text>
</comment>
<keyword evidence="2" id="KW-0472">Membrane</keyword>
<evidence type="ECO:0000313" key="4">
    <source>
        <dbReference type="EMBL" id="CAH0419128.1"/>
    </source>
</evidence>
<reference evidence="4 5" key="1">
    <citation type="submission" date="2021-11" db="EMBL/GenBank/DDBJ databases">
        <authorList>
            <person name="Depoorter E."/>
        </authorList>
    </citation>
    <scope>NUCLEOTIDE SEQUENCE [LARGE SCALE GENOMIC DNA]</scope>
    <source>
        <strain evidence="4 5">LMG 24286</strain>
    </source>
</reference>
<organism evidence="4 5">
    <name type="scientific">Periweissella ghanensis</name>
    <dbReference type="NCBI Taxonomy" id="467997"/>
    <lineage>
        <taxon>Bacteria</taxon>
        <taxon>Bacillati</taxon>
        <taxon>Bacillota</taxon>
        <taxon>Bacilli</taxon>
        <taxon>Lactobacillales</taxon>
        <taxon>Lactobacillaceae</taxon>
        <taxon>Periweissella</taxon>
    </lineage>
</organism>
<dbReference type="Proteomes" id="UP000789719">
    <property type="component" value="Unassembled WGS sequence"/>
</dbReference>
<protein>
    <submittedName>
        <fullName evidence="4">Undecaprenyl phosphate N,N'-diacetylbacillosamine 1-phosphate transferase</fullName>
        <ecNumber evidence="4">2.7.8.36</ecNumber>
    </submittedName>
</protein>
<keyword evidence="4" id="KW-0808">Transferase</keyword>
<evidence type="ECO:0000313" key="5">
    <source>
        <dbReference type="Proteomes" id="UP000789719"/>
    </source>
</evidence>
<accession>A0ABM8ZC33</accession>